<name>A0A8K0QY81_9PLEO</name>
<comment type="caution">
    <text evidence="3">The sequence shown here is derived from an EMBL/GenBank/DDBJ whole genome shotgun (WGS) entry which is preliminary data.</text>
</comment>
<feature type="coiled-coil region" evidence="1">
    <location>
        <begin position="105"/>
        <end position="139"/>
    </location>
</feature>
<keyword evidence="2" id="KW-0812">Transmembrane</keyword>
<protein>
    <submittedName>
        <fullName evidence="3">Uncharacterized protein</fullName>
    </submittedName>
</protein>
<feature type="transmembrane region" description="Helical" evidence="2">
    <location>
        <begin position="28"/>
        <end position="54"/>
    </location>
</feature>
<keyword evidence="2" id="KW-1133">Transmembrane helix</keyword>
<keyword evidence="2" id="KW-0472">Membrane</keyword>
<keyword evidence="4" id="KW-1185">Reference proteome</keyword>
<keyword evidence="1" id="KW-0175">Coiled coil</keyword>
<dbReference type="AlphaFoldDB" id="A0A8K0QY81"/>
<evidence type="ECO:0000256" key="2">
    <source>
        <dbReference type="SAM" id="Phobius"/>
    </source>
</evidence>
<gene>
    <name evidence="3" type="ORF">FB567DRAFT_535278</name>
</gene>
<dbReference type="OrthoDB" id="10419823at2759"/>
<evidence type="ECO:0000313" key="4">
    <source>
        <dbReference type="Proteomes" id="UP000813461"/>
    </source>
</evidence>
<proteinExistence type="predicted"/>
<feature type="transmembrane region" description="Helical" evidence="2">
    <location>
        <begin position="60"/>
        <end position="76"/>
    </location>
</feature>
<dbReference type="Proteomes" id="UP000813461">
    <property type="component" value="Unassembled WGS sequence"/>
</dbReference>
<evidence type="ECO:0000313" key="3">
    <source>
        <dbReference type="EMBL" id="KAH7076011.1"/>
    </source>
</evidence>
<sequence length="228" mass="24395">MDLPAIPSIVYPSITVTSDGAPEPTISACIFATAIAIFVYVCSPFILAIFGMILNTVSKTVVTIALLPLLGLMRLCNKLLGIRPAAAEDHTASCTKCSNIRADLEDNGEIEIDKLINDLDDLQRREESARIALDRAQSNHNTILAQVKGVGMLASGVGKALDHAIIPHARGTARPAAAYMNPVSANPPCLSEDPTGYIQWAQKELNRIKEEMAPDGDEAGLNIVIHVD</sequence>
<reference evidence="3" key="1">
    <citation type="journal article" date="2021" name="Nat. Commun.">
        <title>Genetic determinants of endophytism in the Arabidopsis root mycobiome.</title>
        <authorList>
            <person name="Mesny F."/>
            <person name="Miyauchi S."/>
            <person name="Thiergart T."/>
            <person name="Pickel B."/>
            <person name="Atanasova L."/>
            <person name="Karlsson M."/>
            <person name="Huettel B."/>
            <person name="Barry K.W."/>
            <person name="Haridas S."/>
            <person name="Chen C."/>
            <person name="Bauer D."/>
            <person name="Andreopoulos W."/>
            <person name="Pangilinan J."/>
            <person name="LaButti K."/>
            <person name="Riley R."/>
            <person name="Lipzen A."/>
            <person name="Clum A."/>
            <person name="Drula E."/>
            <person name="Henrissat B."/>
            <person name="Kohler A."/>
            <person name="Grigoriev I.V."/>
            <person name="Martin F.M."/>
            <person name="Hacquard S."/>
        </authorList>
    </citation>
    <scope>NUCLEOTIDE SEQUENCE</scope>
    <source>
        <strain evidence="3">MPI-SDFR-AT-0120</strain>
    </source>
</reference>
<organism evidence="3 4">
    <name type="scientific">Paraphoma chrysanthemicola</name>
    <dbReference type="NCBI Taxonomy" id="798071"/>
    <lineage>
        <taxon>Eukaryota</taxon>
        <taxon>Fungi</taxon>
        <taxon>Dikarya</taxon>
        <taxon>Ascomycota</taxon>
        <taxon>Pezizomycotina</taxon>
        <taxon>Dothideomycetes</taxon>
        <taxon>Pleosporomycetidae</taxon>
        <taxon>Pleosporales</taxon>
        <taxon>Pleosporineae</taxon>
        <taxon>Phaeosphaeriaceae</taxon>
        <taxon>Paraphoma</taxon>
    </lineage>
</organism>
<accession>A0A8K0QY81</accession>
<dbReference type="EMBL" id="JAGMVJ010000019">
    <property type="protein sequence ID" value="KAH7076011.1"/>
    <property type="molecule type" value="Genomic_DNA"/>
</dbReference>
<evidence type="ECO:0000256" key="1">
    <source>
        <dbReference type="SAM" id="Coils"/>
    </source>
</evidence>